<comment type="caution">
    <text evidence="3">The sequence shown here is derived from an EMBL/GenBank/DDBJ whole genome shotgun (WGS) entry which is preliminary data.</text>
</comment>
<accession>A0ABV4UHU1</accession>
<dbReference type="RefSeq" id="WP_373970194.1">
    <property type="nucleotide sequence ID" value="NZ_JBHDLJ010000001.1"/>
</dbReference>
<evidence type="ECO:0000256" key="2">
    <source>
        <dbReference type="SAM" id="Phobius"/>
    </source>
</evidence>
<feature type="region of interest" description="Disordered" evidence="1">
    <location>
        <begin position="1"/>
        <end position="114"/>
    </location>
</feature>
<organism evidence="3 4">
    <name type="scientific">Arthrobacter halodurans</name>
    <dbReference type="NCBI Taxonomy" id="516699"/>
    <lineage>
        <taxon>Bacteria</taxon>
        <taxon>Bacillati</taxon>
        <taxon>Actinomycetota</taxon>
        <taxon>Actinomycetes</taxon>
        <taxon>Micrococcales</taxon>
        <taxon>Micrococcaceae</taxon>
        <taxon>Arthrobacter</taxon>
    </lineage>
</organism>
<reference evidence="3 4" key="1">
    <citation type="submission" date="2024-09" db="EMBL/GenBank/DDBJ databases">
        <authorList>
            <person name="Salinas-Garcia M.A."/>
            <person name="Prieme A."/>
        </authorList>
    </citation>
    <scope>NUCLEOTIDE SEQUENCE [LARGE SCALE GENOMIC DNA]</scope>
    <source>
        <strain evidence="3 4">DSM 21081</strain>
    </source>
</reference>
<keyword evidence="2" id="KW-0472">Membrane</keyword>
<feature type="compositionally biased region" description="Low complexity" evidence="1">
    <location>
        <begin position="93"/>
        <end position="107"/>
    </location>
</feature>
<protein>
    <submittedName>
        <fullName evidence="3">Uncharacterized protein</fullName>
    </submittedName>
</protein>
<evidence type="ECO:0000313" key="3">
    <source>
        <dbReference type="EMBL" id="MFB0833022.1"/>
    </source>
</evidence>
<keyword evidence="2" id="KW-0812">Transmembrane</keyword>
<feature type="transmembrane region" description="Helical" evidence="2">
    <location>
        <begin position="161"/>
        <end position="183"/>
    </location>
</feature>
<keyword evidence="2" id="KW-1133">Transmembrane helix</keyword>
<proteinExistence type="predicted"/>
<evidence type="ECO:0000256" key="1">
    <source>
        <dbReference type="SAM" id="MobiDB-lite"/>
    </source>
</evidence>
<keyword evidence="4" id="KW-1185">Reference proteome</keyword>
<gene>
    <name evidence="3" type="ORF">ACETWP_00295</name>
</gene>
<dbReference type="Proteomes" id="UP001575652">
    <property type="component" value="Unassembled WGS sequence"/>
</dbReference>
<name>A0ABV4UHU1_9MICC</name>
<evidence type="ECO:0000313" key="4">
    <source>
        <dbReference type="Proteomes" id="UP001575652"/>
    </source>
</evidence>
<sequence length="186" mass="19138">MDLEELARRRGNATRSALSHRSAGDGARAEGNGPDEALPETAGAAGTDPVRSDPFTGAMNILRDPQGEKKLANTGVDGPMTSGFRLELPPRPSAAAAAEAARPGGPRAEPDDVPAHDEAPRVAAVVPREGDGALPVRADGAQGLDTLDYLTATARQSRIRVLAVTGSLVLGGIAFVTGLMMIINSR</sequence>
<dbReference type="EMBL" id="JBHDLJ010000001">
    <property type="protein sequence ID" value="MFB0833022.1"/>
    <property type="molecule type" value="Genomic_DNA"/>
</dbReference>